<reference evidence="1" key="1">
    <citation type="submission" date="2021-01" db="EMBL/GenBank/DDBJ databases">
        <authorList>
            <person name="Kaushik A."/>
        </authorList>
    </citation>
    <scope>NUCLEOTIDE SEQUENCE</scope>
    <source>
        <strain evidence="1">AG1-1C</strain>
    </source>
</reference>
<accession>A0A8H2WPP3</accession>
<evidence type="ECO:0000313" key="1">
    <source>
        <dbReference type="EMBL" id="CAE6392428.1"/>
    </source>
</evidence>
<name>A0A8H2WPP3_9AGAM</name>
<comment type="caution">
    <text evidence="1">The sequence shown here is derived from an EMBL/GenBank/DDBJ whole genome shotgun (WGS) entry which is preliminary data.</text>
</comment>
<dbReference type="EMBL" id="CAJMWS010000293">
    <property type="protein sequence ID" value="CAE6392428.1"/>
    <property type="molecule type" value="Genomic_DNA"/>
</dbReference>
<gene>
    <name evidence="1" type="ORF">RDB_LOCUS46115</name>
</gene>
<proteinExistence type="predicted"/>
<dbReference type="Proteomes" id="UP000663846">
    <property type="component" value="Unassembled WGS sequence"/>
</dbReference>
<evidence type="ECO:0000313" key="2">
    <source>
        <dbReference type="Proteomes" id="UP000663846"/>
    </source>
</evidence>
<organism evidence="1 2">
    <name type="scientific">Rhizoctonia solani</name>
    <dbReference type="NCBI Taxonomy" id="456999"/>
    <lineage>
        <taxon>Eukaryota</taxon>
        <taxon>Fungi</taxon>
        <taxon>Dikarya</taxon>
        <taxon>Basidiomycota</taxon>
        <taxon>Agaricomycotina</taxon>
        <taxon>Agaricomycetes</taxon>
        <taxon>Cantharellales</taxon>
        <taxon>Ceratobasidiaceae</taxon>
        <taxon>Rhizoctonia</taxon>
    </lineage>
</organism>
<sequence>MLGLGSSLNENNWDPEVVPDLHPMFNKGVSDNAQAKEAALCSDIHSFFKTNQQSMLGNLELGSTAKTQTNAYPESKEVPPVPTNKAFNEAASLVLRPTIILDKLSLESLSSPNEELPAQSHQFAFGLQAPVEDFDISSASPSPSLLCGTLSLLPHSPKLQPGTVRLGDQPFFEDSLIIPTFEDVLDLSLDIATCIDNDSNSSLGLHLSKVSLEDILDTRLALFHNHTINLKQDLSGLKNLDTLVTNWLRELQQSVILLKTQLDKDMKCGKKKVNPQDIANVPALLDYCILAEQLFWEGNWDPET</sequence>
<dbReference type="AlphaFoldDB" id="A0A8H2WPP3"/>
<protein>
    <submittedName>
        <fullName evidence="1">Uncharacterized protein</fullName>
    </submittedName>
</protein>